<dbReference type="OrthoDB" id="63989at2759"/>
<evidence type="ECO:0000259" key="2">
    <source>
        <dbReference type="PROSITE" id="PS50011"/>
    </source>
</evidence>
<dbReference type="SUPFAM" id="SSF56112">
    <property type="entry name" value="Protein kinase-like (PK-like)"/>
    <property type="match status" value="1"/>
</dbReference>
<protein>
    <recommendedName>
        <fullName evidence="5">Protein kinase domain-containing protein</fullName>
    </recommendedName>
</protein>
<dbReference type="GO" id="GO:0004521">
    <property type="term" value="F:RNA endonuclease activity"/>
    <property type="evidence" value="ECO:0007669"/>
    <property type="project" value="InterPro"/>
</dbReference>
<organism evidence="4">
    <name type="scientific">Amphimedon queenslandica</name>
    <name type="common">Sponge</name>
    <dbReference type="NCBI Taxonomy" id="400682"/>
    <lineage>
        <taxon>Eukaryota</taxon>
        <taxon>Metazoa</taxon>
        <taxon>Porifera</taxon>
        <taxon>Demospongiae</taxon>
        <taxon>Heteroscleromorpha</taxon>
        <taxon>Haplosclerida</taxon>
        <taxon>Niphatidae</taxon>
        <taxon>Amphimedon</taxon>
    </lineage>
</organism>
<dbReference type="InterPro" id="IPR045133">
    <property type="entry name" value="IRE1/2-like"/>
</dbReference>
<name>A0A1X7UEN6_AMPQE</name>
<dbReference type="InterPro" id="IPR008271">
    <property type="entry name" value="Ser/Thr_kinase_AS"/>
</dbReference>
<proteinExistence type="predicted"/>
<dbReference type="InterPro" id="IPR011009">
    <property type="entry name" value="Kinase-like_dom_sf"/>
</dbReference>
<dbReference type="GO" id="GO:0004674">
    <property type="term" value="F:protein serine/threonine kinase activity"/>
    <property type="evidence" value="ECO:0007669"/>
    <property type="project" value="InterPro"/>
</dbReference>
<dbReference type="InParanoid" id="A0A1X7UEN6"/>
<dbReference type="AlphaFoldDB" id="A0A1X7UEN6"/>
<dbReference type="GO" id="GO:1990604">
    <property type="term" value="C:IRE1-TRAF2-ASK1 complex"/>
    <property type="evidence" value="ECO:0007669"/>
    <property type="project" value="TreeGrafter"/>
</dbReference>
<dbReference type="STRING" id="400682.A0A1X7UEN6"/>
<dbReference type="Gene3D" id="1.10.510.10">
    <property type="entry name" value="Transferase(Phosphotransferase) domain 1"/>
    <property type="match status" value="1"/>
</dbReference>
<accession>A0A1X7UEN6</accession>
<reference evidence="4" key="1">
    <citation type="submission" date="2017-05" db="UniProtKB">
        <authorList>
            <consortium name="EnsemblMetazoa"/>
        </authorList>
    </citation>
    <scope>IDENTIFICATION</scope>
</reference>
<feature type="region of interest" description="Disordered" evidence="1">
    <location>
        <begin position="101"/>
        <end position="125"/>
    </location>
</feature>
<dbReference type="SUPFAM" id="SSF47986">
    <property type="entry name" value="DEATH domain"/>
    <property type="match status" value="1"/>
</dbReference>
<dbReference type="PANTHER" id="PTHR13954:SF6">
    <property type="entry name" value="NON-SPECIFIC SERINE_THREONINE PROTEIN KINASE"/>
    <property type="match status" value="1"/>
</dbReference>
<dbReference type="Gene3D" id="1.10.533.10">
    <property type="entry name" value="Death Domain, Fas"/>
    <property type="match status" value="1"/>
</dbReference>
<dbReference type="EnsemblMetazoa" id="Aqu2.1.26232_001">
    <property type="protein sequence ID" value="Aqu2.1.26232_001"/>
    <property type="gene ID" value="Aqu2.1.26232"/>
</dbReference>
<dbReference type="GO" id="GO:0005524">
    <property type="term" value="F:ATP binding"/>
    <property type="evidence" value="ECO:0007669"/>
    <property type="project" value="InterPro"/>
</dbReference>
<feature type="domain" description="Protein kinase" evidence="2">
    <location>
        <begin position="152"/>
        <end position="350"/>
    </location>
</feature>
<feature type="domain" description="Death" evidence="3">
    <location>
        <begin position="35"/>
        <end position="105"/>
    </location>
</feature>
<dbReference type="PROSITE" id="PS00108">
    <property type="entry name" value="PROTEIN_KINASE_ST"/>
    <property type="match status" value="1"/>
</dbReference>
<sequence length="350" mass="39770">MAQLAVFDGGRILNINDLNELIRLLERYHFNKTLYDRLGLRLKLFYNTLEKIKKDHGKIDDCFIECLASWLRKADGVETPTIDTLIAALREIGENAVADGIDGEMQGSESSDSYRPGGALSPTLHTSEDLKSTEHHFNPGAANEVKIGAITYFRNEKLGDGASGTTVYKGQFSGKDVAVKVGKKTAIRDLEKKILERCRHENIVEYYHFDSDIEYNYLAFQLCDISLENFIENEDKRKDLIRDFYVNKKEILFDSIKGLSYLHKENIVHRDVKPSNILLVRRNSSSMKIKAVISDFGIAAELDPGRISKTTTGLKGTLLWVAPELLNKRRDPRLVSNIRCDYFLNFSLEI</sequence>
<dbReference type="CDD" id="cd01670">
    <property type="entry name" value="Death"/>
    <property type="match status" value="1"/>
</dbReference>
<dbReference type="eggNOG" id="KOG1027">
    <property type="taxonomic scope" value="Eukaryota"/>
</dbReference>
<evidence type="ECO:0008006" key="5">
    <source>
        <dbReference type="Google" id="ProtNLM"/>
    </source>
</evidence>
<dbReference type="InterPro" id="IPR000719">
    <property type="entry name" value="Prot_kinase_dom"/>
</dbReference>
<evidence type="ECO:0000256" key="1">
    <source>
        <dbReference type="SAM" id="MobiDB-lite"/>
    </source>
</evidence>
<evidence type="ECO:0000313" key="4">
    <source>
        <dbReference type="EnsemblMetazoa" id="Aqu2.1.26232_001"/>
    </source>
</evidence>
<dbReference type="InterPro" id="IPR011029">
    <property type="entry name" value="DEATH-like_dom_sf"/>
</dbReference>
<dbReference type="Pfam" id="PF00069">
    <property type="entry name" value="Pkinase"/>
    <property type="match status" value="1"/>
</dbReference>
<dbReference type="PROSITE" id="PS50011">
    <property type="entry name" value="PROTEIN_KINASE_DOM"/>
    <property type="match status" value="1"/>
</dbReference>
<dbReference type="Gene3D" id="3.30.200.20">
    <property type="entry name" value="Phosphorylase Kinase, domain 1"/>
    <property type="match status" value="1"/>
</dbReference>
<dbReference type="GO" id="GO:0036498">
    <property type="term" value="P:IRE1-mediated unfolded protein response"/>
    <property type="evidence" value="ECO:0007669"/>
    <property type="project" value="TreeGrafter"/>
</dbReference>
<dbReference type="PROSITE" id="PS50017">
    <property type="entry name" value="DEATH_DOMAIN"/>
    <property type="match status" value="1"/>
</dbReference>
<dbReference type="PANTHER" id="PTHR13954">
    <property type="entry name" value="IRE1-RELATED"/>
    <property type="match status" value="1"/>
</dbReference>
<evidence type="ECO:0000259" key="3">
    <source>
        <dbReference type="PROSITE" id="PS50017"/>
    </source>
</evidence>
<dbReference type="SMART" id="SM00220">
    <property type="entry name" value="S_TKc"/>
    <property type="match status" value="1"/>
</dbReference>
<dbReference type="GO" id="GO:0070059">
    <property type="term" value="P:intrinsic apoptotic signaling pathway in response to endoplasmic reticulum stress"/>
    <property type="evidence" value="ECO:0007669"/>
    <property type="project" value="TreeGrafter"/>
</dbReference>
<dbReference type="InterPro" id="IPR000488">
    <property type="entry name" value="Death_dom"/>
</dbReference>
<dbReference type="GO" id="GO:0051082">
    <property type="term" value="F:unfolded protein binding"/>
    <property type="evidence" value="ECO:0007669"/>
    <property type="project" value="TreeGrafter"/>
</dbReference>